<keyword evidence="3" id="KW-1185">Reference proteome</keyword>
<name>A0A2T3MW72_9GAMM</name>
<dbReference type="InterPro" id="IPR001109">
    <property type="entry name" value="Hydrogenase_HupF/HypC"/>
</dbReference>
<dbReference type="PANTHER" id="PTHR35177:SF2">
    <property type="entry name" value="HYDROGENASE MATURATION FACTOR HYBG"/>
    <property type="match status" value="1"/>
</dbReference>
<dbReference type="OrthoDB" id="9806017at2"/>
<dbReference type="Proteomes" id="UP000240904">
    <property type="component" value="Unassembled WGS sequence"/>
</dbReference>
<dbReference type="GO" id="GO:0051604">
    <property type="term" value="P:protein maturation"/>
    <property type="evidence" value="ECO:0007669"/>
    <property type="project" value="TreeGrafter"/>
</dbReference>
<dbReference type="Pfam" id="PF01455">
    <property type="entry name" value="HupF_HypC"/>
    <property type="match status" value="1"/>
</dbReference>
<protein>
    <submittedName>
        <fullName evidence="2">HypC/HybG/HupF family hydrogenase formation chaperone</fullName>
    </submittedName>
</protein>
<proteinExistence type="inferred from homology"/>
<dbReference type="PROSITE" id="PS01097">
    <property type="entry name" value="HUPF_HYPC"/>
    <property type="match status" value="1"/>
</dbReference>
<comment type="caution">
    <text evidence="2">The sequence shown here is derived from an EMBL/GenBank/DDBJ whole genome shotgun (WGS) entry which is preliminary data.</text>
</comment>
<dbReference type="GO" id="GO:1902670">
    <property type="term" value="F:carbon dioxide binding"/>
    <property type="evidence" value="ECO:0007669"/>
    <property type="project" value="TreeGrafter"/>
</dbReference>
<accession>A0A2T3MW72</accession>
<organism evidence="2 3">
    <name type="scientific">Photobacterium lipolyticum</name>
    <dbReference type="NCBI Taxonomy" id="266810"/>
    <lineage>
        <taxon>Bacteria</taxon>
        <taxon>Pseudomonadati</taxon>
        <taxon>Pseudomonadota</taxon>
        <taxon>Gammaproteobacteria</taxon>
        <taxon>Vibrionales</taxon>
        <taxon>Vibrionaceae</taxon>
        <taxon>Photobacterium</taxon>
    </lineage>
</organism>
<dbReference type="Gene3D" id="2.30.30.140">
    <property type="match status" value="1"/>
</dbReference>
<dbReference type="PANTHER" id="PTHR35177">
    <property type="entry name" value="HYDROGENASE MATURATION FACTOR HYBG"/>
    <property type="match status" value="1"/>
</dbReference>
<comment type="similarity">
    <text evidence="1">Belongs to the HupF/HypC family.</text>
</comment>
<dbReference type="FunFam" id="2.30.30.140:FF:000022">
    <property type="entry name" value="Hydrogenase assembly chaperone HybG"/>
    <property type="match status" value="1"/>
</dbReference>
<dbReference type="PRINTS" id="PR00445">
    <property type="entry name" value="HUPFHYPC"/>
</dbReference>
<dbReference type="AlphaFoldDB" id="A0A2T3MW72"/>
<reference evidence="2 3" key="1">
    <citation type="submission" date="2018-03" db="EMBL/GenBank/DDBJ databases">
        <title>Whole genome sequencing of Histamine producing bacteria.</title>
        <authorList>
            <person name="Butler K."/>
        </authorList>
    </citation>
    <scope>NUCLEOTIDE SEQUENCE [LARGE SCALE GENOMIC DNA]</scope>
    <source>
        <strain evidence="2 3">DSM 16190</strain>
    </source>
</reference>
<dbReference type="RefSeq" id="WP_107284080.1">
    <property type="nucleotide sequence ID" value="NZ_PYMC01000010.1"/>
</dbReference>
<gene>
    <name evidence="2" type="primary">hypC</name>
    <name evidence="2" type="ORF">C9I89_14615</name>
</gene>
<dbReference type="InterPro" id="IPR019812">
    <property type="entry name" value="Hydgase_assmbl_chp_CS"/>
</dbReference>
<evidence type="ECO:0000313" key="3">
    <source>
        <dbReference type="Proteomes" id="UP000240904"/>
    </source>
</evidence>
<dbReference type="EMBL" id="PYMC01000010">
    <property type="protein sequence ID" value="PSW04207.1"/>
    <property type="molecule type" value="Genomic_DNA"/>
</dbReference>
<dbReference type="GO" id="GO:0005506">
    <property type="term" value="F:iron ion binding"/>
    <property type="evidence" value="ECO:0007669"/>
    <property type="project" value="TreeGrafter"/>
</dbReference>
<dbReference type="NCBIfam" id="TIGR00074">
    <property type="entry name" value="hypC_hupF"/>
    <property type="match status" value="1"/>
</dbReference>
<dbReference type="SUPFAM" id="SSF159127">
    <property type="entry name" value="HupF/HypC-like"/>
    <property type="match status" value="1"/>
</dbReference>
<evidence type="ECO:0000256" key="1">
    <source>
        <dbReference type="ARBA" id="ARBA00006018"/>
    </source>
</evidence>
<evidence type="ECO:0000313" key="2">
    <source>
        <dbReference type="EMBL" id="PSW04207.1"/>
    </source>
</evidence>
<sequence length="96" mass="10520">MCLGIPGKIIALDEHSQTGATIDVCGVSRKVDISCLLAPEILPEQLVGQWVLVHVGFAMAVIDEQQAQETLQALQSMQALEHEIADFSQLDNHKRK</sequence>